<dbReference type="NCBIfam" id="NF047719">
    <property type="entry name" value="SCO6745_fam_HTH"/>
    <property type="match status" value="1"/>
</dbReference>
<dbReference type="AlphaFoldDB" id="A0A6C7EDB1"/>
<dbReference type="EMBL" id="AP012057">
    <property type="protein sequence ID" value="BAN01986.1"/>
    <property type="molecule type" value="Genomic_DNA"/>
</dbReference>
<accession>A0A6C7EDB1</accession>
<reference evidence="1 2" key="1">
    <citation type="journal article" date="2013" name="Int. J. Syst. Evol. Microbiol.">
        <title>Ilumatobacter nonamiense sp. nov. and Ilumatobacter coccineum sp. nov., isolated from seashore sand.</title>
        <authorList>
            <person name="Matsumoto A."/>
            <person name="Kasai H."/>
            <person name="Matsuo Y."/>
            <person name="Shizuri Y."/>
            <person name="Ichikawa N."/>
            <person name="Fujita N."/>
            <person name="Omura S."/>
            <person name="Takahashi Y."/>
        </authorList>
    </citation>
    <scope>NUCLEOTIDE SEQUENCE [LARGE SCALE GENOMIC DNA]</scope>
    <source>
        <strain evidence="2">NBRC 103263 / KCTC 29153 / YM16-304</strain>
    </source>
</reference>
<dbReference type="Pfam" id="PF21863">
    <property type="entry name" value="HTH_67"/>
    <property type="match status" value="1"/>
</dbReference>
<dbReference type="InterPro" id="IPR054058">
    <property type="entry name" value="HTH_67"/>
</dbReference>
<dbReference type="KEGG" id="aym:YM304_16720"/>
<keyword evidence="2" id="KW-1185">Reference proteome</keyword>
<protein>
    <submittedName>
        <fullName evidence="1">Uncharacterized protein</fullName>
    </submittedName>
</protein>
<evidence type="ECO:0000313" key="1">
    <source>
        <dbReference type="EMBL" id="BAN01986.1"/>
    </source>
</evidence>
<dbReference type="OrthoDB" id="157052at2"/>
<dbReference type="Proteomes" id="UP000011863">
    <property type="component" value="Chromosome"/>
</dbReference>
<proteinExistence type="predicted"/>
<dbReference type="RefSeq" id="WP_015441233.1">
    <property type="nucleotide sequence ID" value="NC_020520.1"/>
</dbReference>
<evidence type="ECO:0000313" key="2">
    <source>
        <dbReference type="Proteomes" id="UP000011863"/>
    </source>
</evidence>
<organism evidence="1 2">
    <name type="scientific">Ilumatobacter coccineus (strain NBRC 103263 / KCTC 29153 / YM16-304)</name>
    <dbReference type="NCBI Taxonomy" id="1313172"/>
    <lineage>
        <taxon>Bacteria</taxon>
        <taxon>Bacillati</taxon>
        <taxon>Actinomycetota</taxon>
        <taxon>Acidimicrobiia</taxon>
        <taxon>Acidimicrobiales</taxon>
        <taxon>Ilumatobacteraceae</taxon>
        <taxon>Ilumatobacter</taxon>
    </lineage>
</organism>
<sequence>MSYEELAAVFLTPSTPAPPSPALPTTRARRLRDAIEPIATIGWWSRAATEQFTALGLDFFGGYVWGRAAALGPDVDAGVVVSAFGVFEPTLLTSVLDGARSAASHEAVLAGREAGATDGLRAVVASTTDIDIELVESAGARLRAALDGVDGTARPLFSALRSLPIGADPHAALWRAAEMYREHRGDGNLAASVAAGLDPVEMNVLTELWLGYPIGEYSATRGFGPERIQQAVDAIEASGWVSGGVITESGRAARTAIEAATDLSQHAIIEAIGDGFDDLVGDLETIGAAVVDAQVAPADPRKRAAG</sequence>
<gene>
    <name evidence="1" type="ORF">YM304_16720</name>
</gene>
<name>A0A6C7EDB1_ILUCY</name>